<dbReference type="Gene3D" id="3.20.20.80">
    <property type="entry name" value="Glycosidases"/>
    <property type="match status" value="1"/>
</dbReference>
<dbReference type="EMBL" id="AGRJ01000022">
    <property type="protein sequence ID" value="EHO54193.1"/>
    <property type="molecule type" value="Genomic_DNA"/>
</dbReference>
<gene>
    <name evidence="4" type="ORF">HMPREF9104_00210</name>
</gene>
<reference evidence="4 5" key="1">
    <citation type="submission" date="2011-09" db="EMBL/GenBank/DDBJ databases">
        <authorList>
            <person name="Weinstock G."/>
            <person name="Sodergren E."/>
            <person name="Clifton S."/>
            <person name="Fulton L."/>
            <person name="Fulton B."/>
            <person name="Courtney L."/>
            <person name="Fronick C."/>
            <person name="Harrison M."/>
            <person name="Strong C."/>
            <person name="Farmer C."/>
            <person name="Delahaunty K."/>
            <person name="Markovic C."/>
            <person name="Hall O."/>
            <person name="Minx P."/>
            <person name="Tomlinson C."/>
            <person name="Mitreva M."/>
            <person name="Hou S."/>
            <person name="Chen J."/>
            <person name="Wollam A."/>
            <person name="Pepin K.H."/>
            <person name="Johnson M."/>
            <person name="Bhonagiri V."/>
            <person name="Zhang X."/>
            <person name="Suruliraj S."/>
            <person name="Warren W."/>
            <person name="Chinwalla A."/>
            <person name="Mardis E.R."/>
            <person name="Wilson R.K."/>
        </authorList>
    </citation>
    <scope>NUCLEOTIDE SEQUENCE [LARGE SCALE GENOMIC DNA]</scope>
    <source>
        <strain evidence="4 5">F0435</strain>
    </source>
</reference>
<dbReference type="Pfam" id="PF01183">
    <property type="entry name" value="Glyco_hydro_25"/>
    <property type="match status" value="1"/>
</dbReference>
<sequence length="301" mass="33843">MKLNFKKIAGLFMGAMAAFTISTNVSASKTKIADVSQYQGTINWSKASKQLKFAIIRVQHGDTGDADFRIDTHKDINANGAYKYNVPFGQYGYAEFSSVADAKKEAKGFYKRSNAKARFYVLDNEHRKGKGSEQSYVNAWLATMRKLTNKPLVYYSYQNYVNVHKVNYSKFDGSWIANYSQKPNVPTDLWQYTSTGRLSGIKGNVDLSKVVNASTVNTWLKQSSADKAKPTYFTSIPVSKQVTVSKKIYQYQDVNFKSRLTKVNTGTKLTVKGISKSDHGTYRLQLTNGNYITANKEFVSN</sequence>
<dbReference type="InterPro" id="IPR002053">
    <property type="entry name" value="Glyco_hydro_25"/>
</dbReference>
<comment type="similarity">
    <text evidence="1">Belongs to the glycosyl hydrolase 25 family.</text>
</comment>
<dbReference type="PROSITE" id="PS51904">
    <property type="entry name" value="GLYCOSYL_HYDROL_F25_2"/>
    <property type="match status" value="1"/>
</dbReference>
<keyword evidence="4" id="KW-0378">Hydrolase</keyword>
<dbReference type="PATRIC" id="fig|797516.3.peg.186"/>
<dbReference type="OrthoDB" id="5056238at2"/>
<name>H1LC97_9LACO</name>
<feature type="signal peptide" evidence="2">
    <location>
        <begin position="1"/>
        <end position="17"/>
    </location>
</feature>
<comment type="caution">
    <text evidence="4">The sequence shown here is derived from an EMBL/GenBank/DDBJ whole genome shotgun (WGS) entry which is preliminary data.</text>
</comment>
<dbReference type="GO" id="GO:0003796">
    <property type="term" value="F:lysozyme activity"/>
    <property type="evidence" value="ECO:0007669"/>
    <property type="project" value="InterPro"/>
</dbReference>
<evidence type="ECO:0000256" key="1">
    <source>
        <dbReference type="ARBA" id="ARBA00010646"/>
    </source>
</evidence>
<keyword evidence="2" id="KW-0732">Signal</keyword>
<dbReference type="HOGENOM" id="CLU_073812_0_0_9"/>
<evidence type="ECO:0000256" key="2">
    <source>
        <dbReference type="SAM" id="SignalP"/>
    </source>
</evidence>
<feature type="domain" description="DUF5776" evidence="3">
    <location>
        <begin position="232"/>
        <end position="299"/>
    </location>
</feature>
<dbReference type="STRING" id="797516.HMPREF9104_00210"/>
<dbReference type="RefSeq" id="WP_008855404.1">
    <property type="nucleotide sequence ID" value="NZ_JH590995.1"/>
</dbReference>
<feature type="chain" id="PRO_5039376302" evidence="2">
    <location>
        <begin position="18"/>
        <end position="301"/>
    </location>
</feature>
<protein>
    <submittedName>
        <fullName evidence="4">Glycosyl hydrolase family 25</fullName>
    </submittedName>
</protein>
<dbReference type="AlphaFoldDB" id="H1LC97"/>
<dbReference type="GO" id="GO:0009253">
    <property type="term" value="P:peptidoglycan catabolic process"/>
    <property type="evidence" value="ECO:0007669"/>
    <property type="project" value="InterPro"/>
</dbReference>
<dbReference type="Proteomes" id="UP000005025">
    <property type="component" value="Unassembled WGS sequence"/>
</dbReference>
<dbReference type="GO" id="GO:0016998">
    <property type="term" value="P:cell wall macromolecule catabolic process"/>
    <property type="evidence" value="ECO:0007669"/>
    <property type="project" value="InterPro"/>
</dbReference>
<dbReference type="InterPro" id="IPR044081">
    <property type="entry name" value="DUF5776"/>
</dbReference>
<dbReference type="PANTHER" id="PTHR34135:SF1">
    <property type="entry name" value="GLYCOSYL HYDROLASE FAMILY 25"/>
    <property type="match status" value="1"/>
</dbReference>
<accession>H1LC97</accession>
<dbReference type="PANTHER" id="PTHR34135">
    <property type="entry name" value="LYSOZYME"/>
    <property type="match status" value="1"/>
</dbReference>
<proteinExistence type="inferred from homology"/>
<dbReference type="SUPFAM" id="SSF51445">
    <property type="entry name" value="(Trans)glycosidases"/>
    <property type="match status" value="1"/>
</dbReference>
<dbReference type="Pfam" id="PF19087">
    <property type="entry name" value="DUF5776"/>
    <property type="match status" value="1"/>
</dbReference>
<evidence type="ECO:0000259" key="3">
    <source>
        <dbReference type="Pfam" id="PF19087"/>
    </source>
</evidence>
<evidence type="ECO:0000313" key="4">
    <source>
        <dbReference type="EMBL" id="EHO54193.1"/>
    </source>
</evidence>
<organism evidence="4 5">
    <name type="scientific">Lentilactobacillus kisonensis F0435</name>
    <dbReference type="NCBI Taxonomy" id="797516"/>
    <lineage>
        <taxon>Bacteria</taxon>
        <taxon>Bacillati</taxon>
        <taxon>Bacillota</taxon>
        <taxon>Bacilli</taxon>
        <taxon>Lactobacillales</taxon>
        <taxon>Lactobacillaceae</taxon>
        <taxon>Lentilactobacillus</taxon>
    </lineage>
</organism>
<dbReference type="InterPro" id="IPR017853">
    <property type="entry name" value="GH"/>
</dbReference>
<evidence type="ECO:0000313" key="5">
    <source>
        <dbReference type="Proteomes" id="UP000005025"/>
    </source>
</evidence>
<dbReference type="GO" id="GO:0016052">
    <property type="term" value="P:carbohydrate catabolic process"/>
    <property type="evidence" value="ECO:0007669"/>
    <property type="project" value="TreeGrafter"/>
</dbReference>